<comment type="similarity">
    <text evidence="6">Belongs to the class I-like SAM-binding methyltransferase superfamily. RNA M5U methyltransferase family.</text>
</comment>
<dbReference type="Pfam" id="PF05958">
    <property type="entry name" value="tRNA_U5-meth_tr"/>
    <property type="match status" value="1"/>
</dbReference>
<dbReference type="CDD" id="cd02440">
    <property type="entry name" value="AdoMet_MTases"/>
    <property type="match status" value="1"/>
</dbReference>
<evidence type="ECO:0000256" key="4">
    <source>
        <dbReference type="ARBA" id="ARBA00033763"/>
    </source>
</evidence>
<evidence type="ECO:0000256" key="5">
    <source>
        <dbReference type="ARBA" id="ARBA00047278"/>
    </source>
</evidence>
<feature type="binding site" evidence="6">
    <location>
        <position position="386"/>
    </location>
    <ligand>
        <name>S-adenosyl-L-methionine</name>
        <dbReference type="ChEBI" id="CHEBI:59789"/>
    </ligand>
</feature>
<dbReference type="GO" id="GO:0006396">
    <property type="term" value="P:RNA processing"/>
    <property type="evidence" value="ECO:0007669"/>
    <property type="project" value="InterPro"/>
</dbReference>
<dbReference type="PANTHER" id="PTHR45904">
    <property type="entry name" value="TRNA (URACIL-5-)-METHYLTRANSFERASE"/>
    <property type="match status" value="1"/>
</dbReference>
<comment type="catalytic activity">
    <reaction evidence="5">
        <text>uridine(54) in tRNA + S-adenosyl-L-methionine = 5-methyluridine(54) in tRNA + S-adenosyl-L-homocysteine + H(+)</text>
        <dbReference type="Rhea" id="RHEA:42712"/>
        <dbReference type="Rhea" id="RHEA-COMP:10167"/>
        <dbReference type="Rhea" id="RHEA-COMP:10193"/>
        <dbReference type="ChEBI" id="CHEBI:15378"/>
        <dbReference type="ChEBI" id="CHEBI:57856"/>
        <dbReference type="ChEBI" id="CHEBI:59789"/>
        <dbReference type="ChEBI" id="CHEBI:65315"/>
        <dbReference type="ChEBI" id="CHEBI:74447"/>
        <dbReference type="EC" id="2.1.1.35"/>
    </reaction>
    <physiologicalReaction direction="left-to-right" evidence="5">
        <dbReference type="Rhea" id="RHEA:42713"/>
    </physiologicalReaction>
</comment>
<organism evidence="7 8">
    <name type="scientific">Petrolisthes manimaculis</name>
    <dbReference type="NCBI Taxonomy" id="1843537"/>
    <lineage>
        <taxon>Eukaryota</taxon>
        <taxon>Metazoa</taxon>
        <taxon>Ecdysozoa</taxon>
        <taxon>Arthropoda</taxon>
        <taxon>Crustacea</taxon>
        <taxon>Multicrustacea</taxon>
        <taxon>Malacostraca</taxon>
        <taxon>Eumalacostraca</taxon>
        <taxon>Eucarida</taxon>
        <taxon>Decapoda</taxon>
        <taxon>Pleocyemata</taxon>
        <taxon>Anomura</taxon>
        <taxon>Galatheoidea</taxon>
        <taxon>Porcellanidae</taxon>
        <taxon>Petrolisthes</taxon>
    </lineage>
</organism>
<evidence type="ECO:0000256" key="1">
    <source>
        <dbReference type="ARBA" id="ARBA00022603"/>
    </source>
</evidence>
<dbReference type="Gene3D" id="3.40.50.150">
    <property type="entry name" value="Vaccinia Virus protein VP39"/>
    <property type="match status" value="1"/>
</dbReference>
<evidence type="ECO:0000256" key="6">
    <source>
        <dbReference type="PROSITE-ProRule" id="PRU01024"/>
    </source>
</evidence>
<feature type="binding site" evidence="6">
    <location>
        <position position="436"/>
    </location>
    <ligand>
        <name>S-adenosyl-L-methionine</name>
        <dbReference type="ChEBI" id="CHEBI:59789"/>
    </ligand>
</feature>
<dbReference type="InterPro" id="IPR045850">
    <property type="entry name" value="TRM2_met"/>
</dbReference>
<protein>
    <recommendedName>
        <fullName evidence="4">tRNA (uracil(54)-C(5))-methyltransferase</fullName>
        <ecNumber evidence="4">2.1.1.35</ecNumber>
    </recommendedName>
</protein>
<dbReference type="AlphaFoldDB" id="A0AAE1U1S9"/>
<dbReference type="EMBL" id="JAWZYT010002146">
    <property type="protein sequence ID" value="KAK4306362.1"/>
    <property type="molecule type" value="Genomic_DNA"/>
</dbReference>
<dbReference type="Gene3D" id="2.40.50.1070">
    <property type="match status" value="1"/>
</dbReference>
<comment type="caution">
    <text evidence="6">Lacks conserved residue(s) required for the propagation of feature annotation.</text>
</comment>
<keyword evidence="3 6" id="KW-0949">S-adenosyl-L-methionine</keyword>
<dbReference type="InterPro" id="IPR010280">
    <property type="entry name" value="U5_MeTrfase_fam"/>
</dbReference>
<dbReference type="PROSITE" id="PS51687">
    <property type="entry name" value="SAM_MT_RNA_M5U"/>
    <property type="match status" value="1"/>
</dbReference>
<feature type="binding site" evidence="6">
    <location>
        <position position="336"/>
    </location>
    <ligand>
        <name>S-adenosyl-L-methionine</name>
        <dbReference type="ChEBI" id="CHEBI:59789"/>
    </ligand>
</feature>
<dbReference type="InterPro" id="IPR029063">
    <property type="entry name" value="SAM-dependent_MTases_sf"/>
</dbReference>
<dbReference type="GO" id="GO:0032259">
    <property type="term" value="P:methylation"/>
    <property type="evidence" value="ECO:0007669"/>
    <property type="project" value="UniProtKB-KW"/>
</dbReference>
<dbReference type="GO" id="GO:0003723">
    <property type="term" value="F:RNA binding"/>
    <property type="evidence" value="ECO:0007669"/>
    <property type="project" value="TreeGrafter"/>
</dbReference>
<gene>
    <name evidence="7" type="ORF">Pmani_021820</name>
</gene>
<sequence>MFRPKRNYLVPLYGLVVRGLKEQTKGFKVAGGTVAEAAKIPLTEEQLQFLEADLQTYEKTQTERPKRTATLKSKFTIKSIKPERNTPLSEPITFENQHHHLSNVITPYCEMPYFKQIRLKEEQMKRVLRFLGKRLREAKAPVEKTMIGLPCPLEPTRPSPNLLDYRNKDEFGIHFGVDGNPKTVGFFVGKPTDPKMVCVPPTYLINTRDSHKQIAKSFQKYIRQSPYDACHRFDTGGTWRNILVRSTQGGEKMAIVYIHPQNMSRDEIKEIMADLKRYYFEGEGSECELDSLYLQACKNTRCTREQAPYHLIHGKNYITETCLDLSFQISPDSFFQINTRGAEVLYSAVREIAEVSPITTLLDICCGTGSISLVMSPHVRGTVGIDVVTEAVEDAKNNATLNNLVNTQFFAGKAEKVLPKLAQDLKDCTEVVAIVNPARSGLQQNVIRTIRQCEAITKLIYISCKPEGYAMENFVKLGSLQGKGKYKETTAPFVPKYAVPVDMFPHTNHAELVLLFERVQS</sequence>
<keyword evidence="2 6" id="KW-0808">Transferase</keyword>
<dbReference type="SUPFAM" id="SSF53335">
    <property type="entry name" value="S-adenosyl-L-methionine-dependent methyltransferases"/>
    <property type="match status" value="1"/>
</dbReference>
<dbReference type="GO" id="GO:0030697">
    <property type="term" value="F:tRNA (uracil(54)-C5)-methyltransferase activity, S-adenosyl methionine-dependent"/>
    <property type="evidence" value="ECO:0007669"/>
    <property type="project" value="UniProtKB-EC"/>
</dbReference>
<dbReference type="PANTHER" id="PTHR45904:SF1">
    <property type="entry name" value="TRNA (URACIL-5-)-METHYLTRANSFERASE HOMOLOG B"/>
    <property type="match status" value="1"/>
</dbReference>
<evidence type="ECO:0000256" key="3">
    <source>
        <dbReference type="ARBA" id="ARBA00022691"/>
    </source>
</evidence>
<keyword evidence="1 6" id="KW-0489">Methyltransferase</keyword>
<reference evidence="7" key="1">
    <citation type="submission" date="2023-11" db="EMBL/GenBank/DDBJ databases">
        <title>Genome assemblies of two species of porcelain crab, Petrolisthes cinctipes and Petrolisthes manimaculis (Anomura: Porcellanidae).</title>
        <authorList>
            <person name="Angst P."/>
        </authorList>
    </citation>
    <scope>NUCLEOTIDE SEQUENCE</scope>
    <source>
        <strain evidence="7">PB745_02</strain>
        <tissue evidence="7">Gill</tissue>
    </source>
</reference>
<comment type="caution">
    <text evidence="7">The sequence shown here is derived from an EMBL/GenBank/DDBJ whole genome shotgun (WGS) entry which is preliminary data.</text>
</comment>
<keyword evidence="8" id="KW-1185">Reference proteome</keyword>
<name>A0AAE1U1S9_9EUCA</name>
<feature type="active site" description="Nucleophile" evidence="6">
    <location>
        <position position="464"/>
    </location>
</feature>
<accession>A0AAE1U1S9</accession>
<evidence type="ECO:0000256" key="2">
    <source>
        <dbReference type="ARBA" id="ARBA00022679"/>
    </source>
</evidence>
<evidence type="ECO:0000313" key="7">
    <source>
        <dbReference type="EMBL" id="KAK4306362.1"/>
    </source>
</evidence>
<dbReference type="Proteomes" id="UP001292094">
    <property type="component" value="Unassembled WGS sequence"/>
</dbReference>
<dbReference type="EC" id="2.1.1.35" evidence="4"/>
<proteinExistence type="inferred from homology"/>
<evidence type="ECO:0000313" key="8">
    <source>
        <dbReference type="Proteomes" id="UP001292094"/>
    </source>
</evidence>